<keyword evidence="4" id="KW-1185">Reference proteome</keyword>
<dbReference type="EMBL" id="KL367668">
    <property type="protein sequence ID" value="KFD60425.1"/>
    <property type="molecule type" value="Genomic_DNA"/>
</dbReference>
<evidence type="ECO:0000313" key="3">
    <source>
        <dbReference type="EMBL" id="KFD63852.1"/>
    </source>
</evidence>
<organism evidence="3">
    <name type="scientific">Trichuris suis</name>
    <name type="common">pig whipworm</name>
    <dbReference type="NCBI Taxonomy" id="68888"/>
    <lineage>
        <taxon>Eukaryota</taxon>
        <taxon>Metazoa</taxon>
        <taxon>Ecdysozoa</taxon>
        <taxon>Nematoda</taxon>
        <taxon>Enoplea</taxon>
        <taxon>Dorylaimia</taxon>
        <taxon>Trichinellida</taxon>
        <taxon>Trichuridae</taxon>
        <taxon>Trichuris</taxon>
    </lineage>
</organism>
<dbReference type="Proteomes" id="UP000030758">
    <property type="component" value="Unassembled WGS sequence"/>
</dbReference>
<accession>A0A085N306</accession>
<reference evidence="3 4" key="1">
    <citation type="journal article" date="2014" name="Nat. Genet.">
        <title>Genome and transcriptome of the porcine whipworm Trichuris suis.</title>
        <authorList>
            <person name="Jex A.R."/>
            <person name="Nejsum P."/>
            <person name="Schwarz E.M."/>
            <person name="Hu L."/>
            <person name="Young N.D."/>
            <person name="Hall R.S."/>
            <person name="Korhonen P.K."/>
            <person name="Liao S."/>
            <person name="Thamsborg S."/>
            <person name="Xia J."/>
            <person name="Xu P."/>
            <person name="Wang S."/>
            <person name="Scheerlinck J.P."/>
            <person name="Hofmann A."/>
            <person name="Sternberg P.W."/>
            <person name="Wang J."/>
            <person name="Gasser R.B."/>
        </authorList>
    </citation>
    <scope>NUCLEOTIDE SEQUENCE [LARGE SCALE GENOMIC DNA]</scope>
    <source>
        <strain evidence="3">DCEP-RM93F</strain>
        <strain evidence="1">DCEP-RM93M</strain>
    </source>
</reference>
<name>A0A085N306_9BILA</name>
<dbReference type="AlphaFoldDB" id="A0A085N306"/>
<evidence type="ECO:0000313" key="2">
    <source>
        <dbReference type="EMBL" id="KFD60425.1"/>
    </source>
</evidence>
<dbReference type="EMBL" id="KL363225">
    <property type="protein sequence ID" value="KFD52642.1"/>
    <property type="molecule type" value="Genomic_DNA"/>
</dbReference>
<dbReference type="Proteomes" id="UP000030764">
    <property type="component" value="Unassembled WGS sequence"/>
</dbReference>
<protein>
    <submittedName>
        <fullName evidence="3">Uncharacterized protein</fullName>
    </submittedName>
</protein>
<dbReference type="EMBL" id="KL367565">
    <property type="protein sequence ID" value="KFD63852.1"/>
    <property type="molecule type" value="Genomic_DNA"/>
</dbReference>
<evidence type="ECO:0000313" key="1">
    <source>
        <dbReference type="EMBL" id="KFD52642.1"/>
    </source>
</evidence>
<gene>
    <name evidence="1" type="ORF">M513_06489</name>
    <name evidence="2" type="ORF">M514_06489</name>
    <name evidence="3" type="ORF">M514_24000</name>
</gene>
<proteinExistence type="predicted"/>
<evidence type="ECO:0000313" key="4">
    <source>
        <dbReference type="Proteomes" id="UP000030764"/>
    </source>
</evidence>
<sequence>MTKGHNRKSQEPNQVESSCGNCLRSGHAVAADSEFRPFLNSSLYGFRPPILSEGPRRIRGAPEEKL</sequence>